<dbReference type="Gene3D" id="3.40.50.300">
    <property type="entry name" value="P-loop containing nucleotide triphosphate hydrolases"/>
    <property type="match status" value="1"/>
</dbReference>
<evidence type="ECO:0000313" key="2">
    <source>
        <dbReference type="Proteomes" id="UP001158500"/>
    </source>
</evidence>
<dbReference type="RefSeq" id="WP_279641401.1">
    <property type="nucleotide sequence ID" value="NZ_JAOCAE010000006.1"/>
</dbReference>
<evidence type="ECO:0000313" key="1">
    <source>
        <dbReference type="EMBL" id="MDH1236489.1"/>
    </source>
</evidence>
<keyword evidence="1" id="KW-0418">Kinase</keyword>
<dbReference type="InterPro" id="IPR048444">
    <property type="entry name" value="DNMK"/>
</dbReference>
<gene>
    <name evidence="1" type="ORF">N5C32_10610</name>
</gene>
<dbReference type="GO" id="GO:0016301">
    <property type="term" value="F:kinase activity"/>
    <property type="evidence" value="ECO:0007669"/>
    <property type="project" value="UniProtKB-KW"/>
</dbReference>
<organism evidence="1 2">
    <name type="scientific">Stutzerimonas stutzeri</name>
    <name type="common">Pseudomonas stutzeri</name>
    <dbReference type="NCBI Taxonomy" id="316"/>
    <lineage>
        <taxon>Bacteria</taxon>
        <taxon>Pseudomonadati</taxon>
        <taxon>Pseudomonadota</taxon>
        <taxon>Gammaproteobacteria</taxon>
        <taxon>Pseudomonadales</taxon>
        <taxon>Pseudomonadaceae</taxon>
        <taxon>Stutzerimonas</taxon>
    </lineage>
</organism>
<protein>
    <submittedName>
        <fullName evidence="1">Deoxynucleotide monophosphate kinase</fullName>
    </submittedName>
</protein>
<reference evidence="1" key="1">
    <citation type="submission" date="2022-09" db="EMBL/GenBank/DDBJ databases">
        <title>Intensive care unit water sources are persistently colonized with multi-drug resistant bacteria and are the site of extensive horizontal gene transfer of antibiotic resistance genes.</title>
        <authorList>
            <person name="Diorio-Toth L."/>
        </authorList>
    </citation>
    <scope>NUCLEOTIDE SEQUENCE</scope>
    <source>
        <strain evidence="1">GD03947</strain>
    </source>
</reference>
<dbReference type="Pfam" id="PF21448">
    <property type="entry name" value="DNMK"/>
    <property type="match status" value="2"/>
</dbReference>
<dbReference type="EMBL" id="JAOCAE010000006">
    <property type="protein sequence ID" value="MDH1236489.1"/>
    <property type="molecule type" value="Genomic_DNA"/>
</dbReference>
<proteinExistence type="predicted"/>
<accession>A0AA42TGC4</accession>
<name>A0AA42TGC4_STUST</name>
<dbReference type="Proteomes" id="UP001158500">
    <property type="component" value="Unassembled WGS sequence"/>
</dbReference>
<comment type="caution">
    <text evidence="1">The sequence shown here is derived from an EMBL/GenBank/DDBJ whole genome shotgun (WGS) entry which is preliminary data.</text>
</comment>
<dbReference type="AlphaFoldDB" id="A0AA42TGC4"/>
<dbReference type="SUPFAM" id="SSF52540">
    <property type="entry name" value="P-loop containing nucleoside triphosphate hydrolases"/>
    <property type="match status" value="1"/>
</dbReference>
<dbReference type="InterPro" id="IPR027417">
    <property type="entry name" value="P-loop_NTPase"/>
</dbReference>
<sequence>MKLIGLIGRARSGKDTVAGYLARRHMFSHIAFADPMKQMLEAAFGDLFRDGDREKPIDWLGKSPRQLMQTLGTEWGRNQIHPELWVLLTEQKVKHFVELDMPLVISDVRFHNEADMILKHGGELWHIVRPDFFPVGGHVSEMADWEAYPRKKILNAGSLEELYLKVEETHQGETFTQFIEQVKVFSQEPNPKLCRCDHKLQGTGAVFYQSTKLLQCSNCKGWQQVRKPIEV</sequence>
<keyword evidence="1" id="KW-0808">Transferase</keyword>